<gene>
    <name evidence="2" type="ORF">SAMN05192558_103188</name>
</gene>
<reference evidence="3" key="1">
    <citation type="submission" date="2016-10" db="EMBL/GenBank/DDBJ databases">
        <authorList>
            <person name="Varghese N."/>
            <person name="Submissions S."/>
        </authorList>
    </citation>
    <scope>NUCLEOTIDE SEQUENCE [LARGE SCALE GENOMIC DNA]</scope>
    <source>
        <strain evidence="3">IBRC-M 10655</strain>
    </source>
</reference>
<dbReference type="OrthoDB" id="3678714at2"/>
<proteinExistence type="predicted"/>
<keyword evidence="1" id="KW-0472">Membrane</keyword>
<dbReference type="RefSeq" id="WP_133794576.1">
    <property type="nucleotide sequence ID" value="NZ_FNDV01000002.1"/>
</dbReference>
<protein>
    <submittedName>
        <fullName evidence="2">Uncharacterized protein</fullName>
    </submittedName>
</protein>
<dbReference type="STRING" id="504798.SAMN05421871_102861"/>
<name>A0A1H0JSA6_9PSEU</name>
<accession>A0A1H0JSA6</accession>
<evidence type="ECO:0000313" key="2">
    <source>
        <dbReference type="EMBL" id="SDO46392.1"/>
    </source>
</evidence>
<keyword evidence="1" id="KW-1133">Transmembrane helix</keyword>
<dbReference type="AlphaFoldDB" id="A0A1H0JSA6"/>
<keyword evidence="1" id="KW-0812">Transmembrane</keyword>
<feature type="transmembrane region" description="Helical" evidence="1">
    <location>
        <begin position="195"/>
        <end position="213"/>
    </location>
</feature>
<feature type="transmembrane region" description="Helical" evidence="1">
    <location>
        <begin position="35"/>
        <end position="57"/>
    </location>
</feature>
<organism evidence="2 3">
    <name type="scientific">Actinokineospora alba</name>
    <dbReference type="NCBI Taxonomy" id="504798"/>
    <lineage>
        <taxon>Bacteria</taxon>
        <taxon>Bacillati</taxon>
        <taxon>Actinomycetota</taxon>
        <taxon>Actinomycetes</taxon>
        <taxon>Pseudonocardiales</taxon>
        <taxon>Pseudonocardiaceae</taxon>
        <taxon>Actinokineospora</taxon>
    </lineage>
</organism>
<dbReference type="Proteomes" id="UP000199651">
    <property type="component" value="Unassembled WGS sequence"/>
</dbReference>
<feature type="transmembrane region" description="Helical" evidence="1">
    <location>
        <begin position="63"/>
        <end position="85"/>
    </location>
</feature>
<sequence>MTVASLHEPAQDRPAMADLTTAILFDLMRQRAWRLVAACVLIAVAIGPLAALTAHGLEENPPYPLASGLVLIWIFAAFNSLWILWVPRSAPLLRTWAWRPARARVVRAGRPSFTSLIECDGDLVLRVDRLSPAHHALIARTGRVWVVGCDDKGWAAVRVDGSHVVFPARRAKVSREVPVQAEGDVTALTAARMRFGATAQICLLSGVLAWTAVMLALDVRLTYLGSILGLSVAMAAKRRFSLVDRKLPALVADAEWCELPVSMNPWFWREDGTSTAEGVVALPDGRTLALRMPNATVDLLGTIYERGTGWFSAPPASGKTVAVGFPGYPLLAVATIR</sequence>
<dbReference type="EMBL" id="FNJB01000003">
    <property type="protein sequence ID" value="SDO46392.1"/>
    <property type="molecule type" value="Genomic_DNA"/>
</dbReference>
<keyword evidence="3" id="KW-1185">Reference proteome</keyword>
<evidence type="ECO:0000256" key="1">
    <source>
        <dbReference type="SAM" id="Phobius"/>
    </source>
</evidence>
<evidence type="ECO:0000313" key="3">
    <source>
        <dbReference type="Proteomes" id="UP000199651"/>
    </source>
</evidence>